<dbReference type="Gene3D" id="3.40.50.1820">
    <property type="entry name" value="alpha/beta hydrolase"/>
    <property type="match status" value="1"/>
</dbReference>
<reference evidence="1 2" key="1">
    <citation type="submission" date="2020-05" db="EMBL/GenBank/DDBJ databases">
        <title>Complete genome sequencing of Campylobacter and Arcobacter type strains.</title>
        <authorList>
            <person name="Miller W.G."/>
            <person name="Yee E."/>
        </authorList>
    </citation>
    <scope>NUCLEOTIDE SEQUENCE [LARGE SCALE GENOMIC DNA]</scope>
    <source>
        <strain evidence="1 2">LMG 26156</strain>
    </source>
</reference>
<dbReference type="AlphaFoldDB" id="A0AAE7B7X7"/>
<evidence type="ECO:0008006" key="3">
    <source>
        <dbReference type="Google" id="ProtNLM"/>
    </source>
</evidence>
<keyword evidence="2" id="KW-1185">Reference proteome</keyword>
<name>A0AAE7B7X7_9BACT</name>
<evidence type="ECO:0000313" key="1">
    <source>
        <dbReference type="EMBL" id="QKF66959.1"/>
    </source>
</evidence>
<dbReference type="Proteomes" id="UP000503482">
    <property type="component" value="Chromosome"/>
</dbReference>
<organism evidence="1 2">
    <name type="scientific">Arcobacter venerupis</name>
    <dbReference type="NCBI Taxonomy" id="1054033"/>
    <lineage>
        <taxon>Bacteria</taxon>
        <taxon>Pseudomonadati</taxon>
        <taxon>Campylobacterota</taxon>
        <taxon>Epsilonproteobacteria</taxon>
        <taxon>Campylobacterales</taxon>
        <taxon>Arcobacteraceae</taxon>
        <taxon>Arcobacter</taxon>
    </lineage>
</organism>
<protein>
    <recommendedName>
        <fullName evidence="3">Pimelyl-ACP methyl ester esterase BioV</fullName>
    </recommendedName>
</protein>
<dbReference type="EMBL" id="CP053840">
    <property type="protein sequence ID" value="QKF66959.1"/>
    <property type="molecule type" value="Genomic_DNA"/>
</dbReference>
<accession>A0AAE7B7X7</accession>
<dbReference type="RefSeq" id="WP_128358607.1">
    <property type="nucleotide sequence ID" value="NZ_CP053840.1"/>
</dbReference>
<dbReference type="InterPro" id="IPR029058">
    <property type="entry name" value="AB_hydrolase_fold"/>
</dbReference>
<dbReference type="SUPFAM" id="SSF53474">
    <property type="entry name" value="alpha/beta-Hydrolases"/>
    <property type="match status" value="1"/>
</dbReference>
<evidence type="ECO:0000313" key="2">
    <source>
        <dbReference type="Proteomes" id="UP000503482"/>
    </source>
</evidence>
<dbReference type="NCBIfam" id="NF033854">
    <property type="entry name" value="esterase_BioV"/>
    <property type="match status" value="1"/>
</dbReference>
<sequence length="172" mass="20298">MKISKNFFSGFCFLGESELFDEYLIKNDFTISGFSYGAIKAFEEALTTNQRVDRLQLFSPAFFQNYDDKFKRTQLMYFKKDANTYVQNFLSNVKSPTNIDISKYYKLGTIEELQELLYYEWSEEKLQKLLEKGTKIEVYLGESDKIIDTSKANKLFKKFATVYYIKQKGHLL</sequence>
<dbReference type="KEGG" id="avp:AVENP_1405"/>
<gene>
    <name evidence="1" type="ORF">AVENP_1405</name>
</gene>
<proteinExistence type="predicted"/>